<dbReference type="Proteomes" id="UP000324222">
    <property type="component" value="Unassembled WGS sequence"/>
</dbReference>
<organism evidence="1 2">
    <name type="scientific">Portunus trituberculatus</name>
    <name type="common">Swimming crab</name>
    <name type="synonym">Neptunus trituberculatus</name>
    <dbReference type="NCBI Taxonomy" id="210409"/>
    <lineage>
        <taxon>Eukaryota</taxon>
        <taxon>Metazoa</taxon>
        <taxon>Ecdysozoa</taxon>
        <taxon>Arthropoda</taxon>
        <taxon>Crustacea</taxon>
        <taxon>Multicrustacea</taxon>
        <taxon>Malacostraca</taxon>
        <taxon>Eumalacostraca</taxon>
        <taxon>Eucarida</taxon>
        <taxon>Decapoda</taxon>
        <taxon>Pleocyemata</taxon>
        <taxon>Brachyura</taxon>
        <taxon>Eubrachyura</taxon>
        <taxon>Portunoidea</taxon>
        <taxon>Portunidae</taxon>
        <taxon>Portuninae</taxon>
        <taxon>Portunus</taxon>
    </lineage>
</organism>
<keyword evidence="2" id="KW-1185">Reference proteome</keyword>
<evidence type="ECO:0000313" key="2">
    <source>
        <dbReference type="Proteomes" id="UP000324222"/>
    </source>
</evidence>
<comment type="caution">
    <text evidence="1">The sequence shown here is derived from an EMBL/GenBank/DDBJ whole genome shotgun (WGS) entry which is preliminary data.</text>
</comment>
<reference evidence="1 2" key="1">
    <citation type="submission" date="2019-05" db="EMBL/GenBank/DDBJ databases">
        <title>Another draft genome of Portunus trituberculatus and its Hox gene families provides insights of decapod evolution.</title>
        <authorList>
            <person name="Jeong J.-H."/>
            <person name="Song I."/>
            <person name="Kim S."/>
            <person name="Choi T."/>
            <person name="Kim D."/>
            <person name="Ryu S."/>
            <person name="Kim W."/>
        </authorList>
    </citation>
    <scope>NUCLEOTIDE SEQUENCE [LARGE SCALE GENOMIC DNA]</scope>
    <source>
        <tissue evidence="1">Muscle</tissue>
    </source>
</reference>
<dbReference type="AlphaFoldDB" id="A0A5B7FXT2"/>
<protein>
    <submittedName>
        <fullName evidence="1">Uncharacterized protein</fullName>
    </submittedName>
</protein>
<proteinExistence type="predicted"/>
<accession>A0A5B7FXT2</accession>
<dbReference type="EMBL" id="VSRR010009102">
    <property type="protein sequence ID" value="MPC49803.1"/>
    <property type="molecule type" value="Genomic_DNA"/>
</dbReference>
<sequence>MENSLFIQCVECAVLVVPRCTEVGRVYMSVSMFRGLRFTPTCPRNCLVGLGSSCPVTGRMNWDTSGCHYVGT</sequence>
<evidence type="ECO:0000313" key="1">
    <source>
        <dbReference type="EMBL" id="MPC49803.1"/>
    </source>
</evidence>
<gene>
    <name evidence="1" type="ORF">E2C01_043617</name>
</gene>
<name>A0A5B7FXT2_PORTR</name>